<dbReference type="GO" id="GO:0051082">
    <property type="term" value="F:unfolded protein binding"/>
    <property type="evidence" value="ECO:0007669"/>
    <property type="project" value="InterPro"/>
</dbReference>
<protein>
    <submittedName>
        <fullName evidence="7">Fe-S protein assembly chaperone HscA</fullName>
    </submittedName>
</protein>
<dbReference type="SUPFAM" id="SSF100934">
    <property type="entry name" value="Heat shock protein 70kD (HSP70), C-terminal subdomain"/>
    <property type="match status" value="1"/>
</dbReference>
<sequence length="626" mass="67296">MPRAIGIDLGTTNSLVAHVDERNRPCILPVDEGKPLLASAVFYPPEGSVEVGGAAKRRAPERPVDTILSVKRFMGRGPGDIRPEDRGIYQFDEAGAMVRLRVGGGKRTVTPIEVSAEILRVLRRAAGEALGGAPGGCVITVPAYFDDAQRQATKDAGRLAGLDVLRLLNEPTAAAVAYGLDKRSQGVFAVYDLGGGTFDVSILRLEEGVFEVLSTVGDTHLGGDDFDRLVARALLEGGLTPPNADPSPAVLRGAVAAAQKIREALTDREAVEAEVELPEGHRLRARLTRAELEALIQPVVERTTVPCRAALRDAGVEKVDGVVLVGGATRTPLVRRHVKALFGQEPLTDLDPDTVVALGAAVQADALDRGGREDVLLLDVIPLSLGVEMMGGVVEKIILRNSTIPASATQQFTTYADGQTGMVIHVVQGERELARDCRSLARFTLKGIPPMPAGIARVEITYSVDADGILQVSAREITTGIEQRIQVKPTYGLTEEEVEHMLVESIEHAEEDVSERFLREWRVEGDRILSSLETAFAMDGELLRPDERAAVEERMRGLRTAMEGTDYLAVKAWIESVDAASKAFAERRMDKHVAKAMAGHRVDEFGDAPPATGAKGEDQDHGPEDG</sequence>
<gene>
    <name evidence="7" type="ordered locus">Adeh_0597</name>
</gene>
<dbReference type="EMBL" id="CP000251">
    <property type="protein sequence ID" value="ABC80373.1"/>
    <property type="molecule type" value="Genomic_DNA"/>
</dbReference>
<evidence type="ECO:0000256" key="6">
    <source>
        <dbReference type="SAM" id="MobiDB-lite"/>
    </source>
</evidence>
<dbReference type="InterPro" id="IPR029047">
    <property type="entry name" value="HSP70_peptide-bd_sf"/>
</dbReference>
<accession>Q2INJ1</accession>
<dbReference type="NCBIfam" id="TIGR01991">
    <property type="entry name" value="HscA"/>
    <property type="match status" value="1"/>
</dbReference>
<evidence type="ECO:0000256" key="3">
    <source>
        <dbReference type="ARBA" id="ARBA00022840"/>
    </source>
</evidence>
<dbReference type="GO" id="GO:0005524">
    <property type="term" value="F:ATP binding"/>
    <property type="evidence" value="ECO:0007669"/>
    <property type="project" value="UniProtKB-KW"/>
</dbReference>
<dbReference type="RefSeq" id="WP_011419656.1">
    <property type="nucleotide sequence ID" value="NC_007760.1"/>
</dbReference>
<evidence type="ECO:0000256" key="5">
    <source>
        <dbReference type="RuleBase" id="RU003322"/>
    </source>
</evidence>
<proteinExistence type="inferred from homology"/>
<evidence type="ECO:0000313" key="7">
    <source>
        <dbReference type="EMBL" id="ABC80373.1"/>
    </source>
</evidence>
<name>Q2INJ1_ANADE</name>
<dbReference type="FunFam" id="2.60.34.10:FF:000005">
    <property type="entry name" value="Chaperone protein HscA homolog"/>
    <property type="match status" value="1"/>
</dbReference>
<dbReference type="OrthoDB" id="9766019at2"/>
<dbReference type="PRINTS" id="PR00301">
    <property type="entry name" value="HEATSHOCK70"/>
</dbReference>
<dbReference type="InterPro" id="IPR029048">
    <property type="entry name" value="HSP70_C_sf"/>
</dbReference>
<dbReference type="InterPro" id="IPR013126">
    <property type="entry name" value="Hsp_70_fam"/>
</dbReference>
<dbReference type="InterPro" id="IPR043129">
    <property type="entry name" value="ATPase_NBD"/>
</dbReference>
<dbReference type="Gene3D" id="3.30.420.40">
    <property type="match status" value="2"/>
</dbReference>
<dbReference type="Gene3D" id="3.90.640.10">
    <property type="entry name" value="Actin, Chain A, domain 4"/>
    <property type="match status" value="1"/>
</dbReference>
<dbReference type="Pfam" id="PF00012">
    <property type="entry name" value="HSP70"/>
    <property type="match status" value="1"/>
</dbReference>
<dbReference type="PROSITE" id="PS00297">
    <property type="entry name" value="HSP70_1"/>
    <property type="match status" value="1"/>
</dbReference>
<dbReference type="eggNOG" id="COG0443">
    <property type="taxonomic scope" value="Bacteria"/>
</dbReference>
<dbReference type="HOGENOM" id="CLU_005965_2_1_7"/>
<organism evidence="7 8">
    <name type="scientific">Anaeromyxobacter dehalogenans (strain 2CP-C)</name>
    <dbReference type="NCBI Taxonomy" id="290397"/>
    <lineage>
        <taxon>Bacteria</taxon>
        <taxon>Pseudomonadati</taxon>
        <taxon>Myxococcota</taxon>
        <taxon>Myxococcia</taxon>
        <taxon>Myxococcales</taxon>
        <taxon>Cystobacterineae</taxon>
        <taxon>Anaeromyxobacteraceae</taxon>
        <taxon>Anaeromyxobacter</taxon>
    </lineage>
</organism>
<dbReference type="GO" id="GO:0016226">
    <property type="term" value="P:iron-sulfur cluster assembly"/>
    <property type="evidence" value="ECO:0007669"/>
    <property type="project" value="InterPro"/>
</dbReference>
<keyword evidence="3 5" id="KW-0067">ATP-binding</keyword>
<dbReference type="SUPFAM" id="SSF100920">
    <property type="entry name" value="Heat shock protein 70kD (HSP70), peptide-binding domain"/>
    <property type="match status" value="1"/>
</dbReference>
<evidence type="ECO:0000313" key="8">
    <source>
        <dbReference type="Proteomes" id="UP000001935"/>
    </source>
</evidence>
<dbReference type="InterPro" id="IPR018181">
    <property type="entry name" value="Heat_shock_70_CS"/>
</dbReference>
<feature type="region of interest" description="Disordered" evidence="6">
    <location>
        <begin position="600"/>
        <end position="626"/>
    </location>
</feature>
<dbReference type="InterPro" id="IPR010236">
    <property type="entry name" value="ISC_FeS_clus_asmbl_HscA"/>
</dbReference>
<evidence type="ECO:0000256" key="2">
    <source>
        <dbReference type="ARBA" id="ARBA00022741"/>
    </source>
</evidence>
<dbReference type="Proteomes" id="UP000001935">
    <property type="component" value="Chromosome"/>
</dbReference>
<keyword evidence="4" id="KW-0143">Chaperone</keyword>
<dbReference type="STRING" id="290397.Adeh_0597"/>
<feature type="compositionally biased region" description="Basic and acidic residues" evidence="6">
    <location>
        <begin position="615"/>
        <end position="626"/>
    </location>
</feature>
<dbReference type="GO" id="GO:0016887">
    <property type="term" value="F:ATP hydrolysis activity"/>
    <property type="evidence" value="ECO:0007669"/>
    <property type="project" value="InterPro"/>
</dbReference>
<dbReference type="SUPFAM" id="SSF53067">
    <property type="entry name" value="Actin-like ATPase domain"/>
    <property type="match status" value="2"/>
</dbReference>
<reference evidence="7" key="1">
    <citation type="submission" date="2006-01" db="EMBL/GenBank/DDBJ databases">
        <title>Complete sequence of Anaeromyxobacter dehalogenans 2CP-C.</title>
        <authorList>
            <consortium name="US DOE Joint Genome Institute"/>
            <person name="Copeland A."/>
            <person name="Lucas S."/>
            <person name="Lapidus A."/>
            <person name="Barry K."/>
            <person name="Detter J.C."/>
            <person name="Glavina T."/>
            <person name="Hammon N."/>
            <person name="Israni S."/>
            <person name="Pitluck S."/>
            <person name="Brettin T."/>
            <person name="Bruce D."/>
            <person name="Han C."/>
            <person name="Tapia R."/>
            <person name="Gilna P."/>
            <person name="Kiss H."/>
            <person name="Schmutz J."/>
            <person name="Larimer F."/>
            <person name="Land M."/>
            <person name="Kyrpides N."/>
            <person name="Anderson I."/>
            <person name="Sanford R.A."/>
            <person name="Ritalahti K.M."/>
            <person name="Thomas H.S."/>
            <person name="Kirby J.R."/>
            <person name="Zhulin I.B."/>
            <person name="Loeffler F.E."/>
            <person name="Richardson P."/>
        </authorList>
    </citation>
    <scope>NUCLEOTIDE SEQUENCE</scope>
    <source>
        <strain evidence="7">2CP-C</strain>
    </source>
</reference>
<dbReference type="KEGG" id="ade:Adeh_0597"/>
<dbReference type="NCBIfam" id="NF003520">
    <property type="entry name" value="PRK05183.1"/>
    <property type="match status" value="1"/>
</dbReference>
<dbReference type="Gene3D" id="2.60.34.10">
    <property type="entry name" value="Substrate Binding Domain Of DNAk, Chain A, domain 1"/>
    <property type="match status" value="1"/>
</dbReference>
<dbReference type="GO" id="GO:0140662">
    <property type="term" value="F:ATP-dependent protein folding chaperone"/>
    <property type="evidence" value="ECO:0007669"/>
    <property type="project" value="InterPro"/>
</dbReference>
<keyword evidence="2 5" id="KW-0547">Nucleotide-binding</keyword>
<comment type="similarity">
    <text evidence="1 5">Belongs to the heat shock protein 70 family.</text>
</comment>
<dbReference type="Gene3D" id="1.20.1270.10">
    <property type="match status" value="1"/>
</dbReference>
<dbReference type="PROSITE" id="PS00329">
    <property type="entry name" value="HSP70_2"/>
    <property type="match status" value="1"/>
</dbReference>
<dbReference type="AlphaFoldDB" id="Q2INJ1"/>
<evidence type="ECO:0000256" key="1">
    <source>
        <dbReference type="ARBA" id="ARBA00007381"/>
    </source>
</evidence>
<dbReference type="PANTHER" id="PTHR19375">
    <property type="entry name" value="HEAT SHOCK PROTEIN 70KDA"/>
    <property type="match status" value="1"/>
</dbReference>
<evidence type="ECO:0000256" key="4">
    <source>
        <dbReference type="ARBA" id="ARBA00023186"/>
    </source>
</evidence>